<dbReference type="InterPro" id="IPR002577">
    <property type="entry name" value="HTH_HxlR"/>
</dbReference>
<proteinExistence type="predicted"/>
<organism evidence="5 6">
    <name type="scientific">Arthrobacter crusticola</name>
    <dbReference type="NCBI Taxonomy" id="2547960"/>
    <lineage>
        <taxon>Bacteria</taxon>
        <taxon>Bacillati</taxon>
        <taxon>Actinomycetota</taxon>
        <taxon>Actinomycetes</taxon>
        <taxon>Micrococcales</taxon>
        <taxon>Micrococcaceae</taxon>
        <taxon>Arthrobacter</taxon>
    </lineage>
</organism>
<evidence type="ECO:0000256" key="1">
    <source>
        <dbReference type="ARBA" id="ARBA00023015"/>
    </source>
</evidence>
<feature type="domain" description="HTH hxlR-type" evidence="4">
    <location>
        <begin position="13"/>
        <end position="119"/>
    </location>
</feature>
<dbReference type="SUPFAM" id="SSF46785">
    <property type="entry name" value="Winged helix' DNA-binding domain"/>
    <property type="match status" value="1"/>
</dbReference>
<dbReference type="PANTHER" id="PTHR33204">
    <property type="entry name" value="TRANSCRIPTIONAL REGULATOR, MARR FAMILY"/>
    <property type="match status" value="1"/>
</dbReference>
<gene>
    <name evidence="5" type="ORF">E2F48_05535</name>
</gene>
<evidence type="ECO:0000313" key="5">
    <source>
        <dbReference type="EMBL" id="TDK26649.1"/>
    </source>
</evidence>
<sequence>MKLAAVEQAQVICDKEAETIAFVREVVSRLGDKWTMAALDQLAGGPLRFTALQAALPPISHRVLTATLRTLEKDGMVTRTSYPEMPPRVEYALTPLGAGFLRQAMPLVGWAQEHRAEIEENRSASAAVSAAAVASATA</sequence>
<dbReference type="Pfam" id="PF01638">
    <property type="entry name" value="HxlR"/>
    <property type="match status" value="1"/>
</dbReference>
<dbReference type="GO" id="GO:0003677">
    <property type="term" value="F:DNA binding"/>
    <property type="evidence" value="ECO:0007669"/>
    <property type="project" value="UniProtKB-KW"/>
</dbReference>
<dbReference type="Proteomes" id="UP000295411">
    <property type="component" value="Unassembled WGS sequence"/>
</dbReference>
<name>A0A4R5TZD3_9MICC</name>
<protein>
    <submittedName>
        <fullName evidence="5">Transcriptional regulator</fullName>
    </submittedName>
</protein>
<keyword evidence="3" id="KW-0804">Transcription</keyword>
<dbReference type="OrthoDB" id="370168at2"/>
<keyword evidence="6" id="KW-1185">Reference proteome</keyword>
<dbReference type="AlphaFoldDB" id="A0A4R5TZD3"/>
<evidence type="ECO:0000256" key="2">
    <source>
        <dbReference type="ARBA" id="ARBA00023125"/>
    </source>
</evidence>
<dbReference type="PROSITE" id="PS51118">
    <property type="entry name" value="HTH_HXLR"/>
    <property type="match status" value="1"/>
</dbReference>
<reference evidence="5 6" key="1">
    <citation type="submission" date="2019-03" db="EMBL/GenBank/DDBJ databases">
        <title>Arthrobacter sp. nov., an bacterium isolated from biocrust in Mu Us Desert.</title>
        <authorList>
            <person name="Lixiong L."/>
        </authorList>
    </citation>
    <scope>NUCLEOTIDE SEQUENCE [LARGE SCALE GENOMIC DNA]</scope>
    <source>
        <strain evidence="5 6">SLN-3</strain>
    </source>
</reference>
<comment type="caution">
    <text evidence="5">The sequence shown here is derived from an EMBL/GenBank/DDBJ whole genome shotgun (WGS) entry which is preliminary data.</text>
</comment>
<evidence type="ECO:0000259" key="4">
    <source>
        <dbReference type="PROSITE" id="PS51118"/>
    </source>
</evidence>
<evidence type="ECO:0000256" key="3">
    <source>
        <dbReference type="ARBA" id="ARBA00023163"/>
    </source>
</evidence>
<dbReference type="PANTHER" id="PTHR33204:SF39">
    <property type="entry name" value="TRANSCRIPTIONAL REGULATORY PROTEIN"/>
    <property type="match status" value="1"/>
</dbReference>
<keyword evidence="2" id="KW-0238">DNA-binding</keyword>
<dbReference type="InterPro" id="IPR036388">
    <property type="entry name" value="WH-like_DNA-bd_sf"/>
</dbReference>
<dbReference type="EMBL" id="SMTK01000002">
    <property type="protein sequence ID" value="TDK26649.1"/>
    <property type="molecule type" value="Genomic_DNA"/>
</dbReference>
<dbReference type="RefSeq" id="WP_133403009.1">
    <property type="nucleotide sequence ID" value="NZ_SMTK01000002.1"/>
</dbReference>
<dbReference type="InterPro" id="IPR036390">
    <property type="entry name" value="WH_DNA-bd_sf"/>
</dbReference>
<evidence type="ECO:0000313" key="6">
    <source>
        <dbReference type="Proteomes" id="UP000295411"/>
    </source>
</evidence>
<keyword evidence="1" id="KW-0805">Transcription regulation</keyword>
<accession>A0A4R5TZD3</accession>
<dbReference type="Gene3D" id="1.10.10.10">
    <property type="entry name" value="Winged helix-like DNA-binding domain superfamily/Winged helix DNA-binding domain"/>
    <property type="match status" value="1"/>
</dbReference>